<protein>
    <submittedName>
        <fullName evidence="2">Uncharacterized protein</fullName>
    </submittedName>
</protein>
<organism evidence="2">
    <name type="scientific">marine sediment metagenome</name>
    <dbReference type="NCBI Taxonomy" id="412755"/>
    <lineage>
        <taxon>unclassified sequences</taxon>
        <taxon>metagenomes</taxon>
        <taxon>ecological metagenomes</taxon>
    </lineage>
</organism>
<accession>A0A0F9Q0P4</accession>
<dbReference type="EMBL" id="LAZR01005550">
    <property type="protein sequence ID" value="KKM99007.1"/>
    <property type="molecule type" value="Genomic_DNA"/>
</dbReference>
<dbReference type="AlphaFoldDB" id="A0A0F9Q0P4"/>
<name>A0A0F9Q0P4_9ZZZZ</name>
<sequence length="166" mass="17659">MRDPTATVPAADSASNQDSKDVVGNKTDTHDSLSLSGHAHNTNDHFHTACQVYPTLADGVAVASAAGAWTLGNFVEIVPNAAIGNKFDIHWISVEALDDQTVYEIVLYAVEVEIGRVRVTKNANQDGTMNIPFQCELQASGAQIQAKVASAAGNSVATISIFYHIY</sequence>
<feature type="compositionally biased region" description="Basic and acidic residues" evidence="1">
    <location>
        <begin position="18"/>
        <end position="31"/>
    </location>
</feature>
<proteinExistence type="predicted"/>
<feature type="region of interest" description="Disordered" evidence="1">
    <location>
        <begin position="1"/>
        <end position="38"/>
    </location>
</feature>
<reference evidence="2" key="1">
    <citation type="journal article" date="2015" name="Nature">
        <title>Complex archaea that bridge the gap between prokaryotes and eukaryotes.</title>
        <authorList>
            <person name="Spang A."/>
            <person name="Saw J.H."/>
            <person name="Jorgensen S.L."/>
            <person name="Zaremba-Niedzwiedzka K."/>
            <person name="Martijn J."/>
            <person name="Lind A.E."/>
            <person name="van Eijk R."/>
            <person name="Schleper C."/>
            <person name="Guy L."/>
            <person name="Ettema T.J."/>
        </authorList>
    </citation>
    <scope>NUCLEOTIDE SEQUENCE</scope>
</reference>
<gene>
    <name evidence="2" type="ORF">LCGC14_1152200</name>
</gene>
<evidence type="ECO:0000256" key="1">
    <source>
        <dbReference type="SAM" id="MobiDB-lite"/>
    </source>
</evidence>
<comment type="caution">
    <text evidence="2">The sequence shown here is derived from an EMBL/GenBank/DDBJ whole genome shotgun (WGS) entry which is preliminary data.</text>
</comment>
<evidence type="ECO:0000313" key="2">
    <source>
        <dbReference type="EMBL" id="KKM99007.1"/>
    </source>
</evidence>